<dbReference type="HAMAP" id="MF_00966">
    <property type="entry name" value="G6PD"/>
    <property type="match status" value="1"/>
</dbReference>
<evidence type="ECO:0000259" key="8">
    <source>
        <dbReference type="Pfam" id="PF02781"/>
    </source>
</evidence>
<feature type="binding site" evidence="6">
    <location>
        <begin position="87"/>
        <end position="88"/>
    </location>
    <ligand>
        <name>NADP(+)</name>
        <dbReference type="ChEBI" id="CHEBI:58349"/>
    </ligand>
</feature>
<dbReference type="EC" id="1.1.1.49" evidence="6"/>
<comment type="function">
    <text evidence="6">Catalyzes the oxidation of glucose 6-phosphate to 6-phosphogluconolactone.</text>
</comment>
<reference evidence="9 10" key="1">
    <citation type="submission" date="2023-07" db="EMBL/GenBank/DDBJ databases">
        <title>Genomic Encyclopedia of Type Strains, Phase IV (KMG-IV): sequencing the most valuable type-strain genomes for metagenomic binning, comparative biology and taxonomic classification.</title>
        <authorList>
            <person name="Goeker M."/>
        </authorList>
    </citation>
    <scope>NUCLEOTIDE SEQUENCE [LARGE SCALE GENOMIC DNA]</scope>
    <source>
        <strain evidence="9 10">DSM 19154</strain>
    </source>
</reference>
<feature type="binding site" evidence="6">
    <location>
        <position position="180"/>
    </location>
    <ligand>
        <name>substrate</name>
    </ligand>
</feature>
<evidence type="ECO:0000256" key="5">
    <source>
        <dbReference type="ARBA" id="ARBA00023277"/>
    </source>
</evidence>
<dbReference type="Gene3D" id="3.30.360.10">
    <property type="entry name" value="Dihydrodipicolinate Reductase, domain 2"/>
    <property type="match status" value="1"/>
</dbReference>
<dbReference type="PIRSF" id="PIRSF000110">
    <property type="entry name" value="G6PD"/>
    <property type="match status" value="1"/>
</dbReference>
<evidence type="ECO:0000313" key="9">
    <source>
        <dbReference type="EMBL" id="MDQ0207513.1"/>
    </source>
</evidence>
<dbReference type="PRINTS" id="PR00079">
    <property type="entry name" value="G6PDHDRGNASE"/>
</dbReference>
<keyword evidence="3 6" id="KW-0521">NADP</keyword>
<evidence type="ECO:0000256" key="3">
    <source>
        <dbReference type="ARBA" id="ARBA00022857"/>
    </source>
</evidence>
<feature type="binding site" evidence="6">
    <location>
        <begin position="10"/>
        <end position="17"/>
    </location>
    <ligand>
        <name>NADP(+)</name>
        <dbReference type="ChEBI" id="CHEBI:58349"/>
    </ligand>
</feature>
<dbReference type="SUPFAM" id="SSF55347">
    <property type="entry name" value="Glyceraldehyde-3-phosphate dehydrogenase-like, C-terminal domain"/>
    <property type="match status" value="1"/>
</dbReference>
<feature type="binding site" evidence="6">
    <location>
        <position position="150"/>
    </location>
    <ligand>
        <name>NADP(+)</name>
        <dbReference type="ChEBI" id="CHEBI:58349"/>
    </ligand>
</feature>
<dbReference type="Proteomes" id="UP001225034">
    <property type="component" value="Unassembled WGS sequence"/>
</dbReference>
<comment type="caution">
    <text evidence="6">Lacks conserved residue(s) required for the propagation of feature annotation.</text>
</comment>
<feature type="binding site" evidence="6">
    <location>
        <position position="344"/>
    </location>
    <ligand>
        <name>substrate</name>
    </ligand>
</feature>
<feature type="binding site" evidence="6">
    <location>
        <position position="237"/>
    </location>
    <ligand>
        <name>substrate</name>
    </ligand>
</feature>
<organism evidence="9 10">
    <name type="scientific">Alkalicoccobacillus murimartini</name>
    <dbReference type="NCBI Taxonomy" id="171685"/>
    <lineage>
        <taxon>Bacteria</taxon>
        <taxon>Bacillati</taxon>
        <taxon>Bacillota</taxon>
        <taxon>Bacilli</taxon>
        <taxon>Bacillales</taxon>
        <taxon>Bacillaceae</taxon>
        <taxon>Alkalicoccobacillus</taxon>
    </lineage>
</organism>
<protein>
    <recommendedName>
        <fullName evidence="6">Glucose-6-phosphate 1-dehydrogenase</fullName>
        <shortName evidence="6">G6PD</shortName>
        <ecNumber evidence="6">1.1.1.49</ecNumber>
    </recommendedName>
</protein>
<comment type="caution">
    <text evidence="9">The sequence shown here is derived from an EMBL/GenBank/DDBJ whole genome shotgun (WGS) entry which is preliminary data.</text>
</comment>
<dbReference type="RefSeq" id="WP_306982877.1">
    <property type="nucleotide sequence ID" value="NZ_JAUSUA010000003.1"/>
</dbReference>
<keyword evidence="5 6" id="KW-0119">Carbohydrate metabolism</keyword>
<dbReference type="NCBIfam" id="TIGR00871">
    <property type="entry name" value="zwf"/>
    <property type="match status" value="1"/>
</dbReference>
<dbReference type="InterPro" id="IPR022675">
    <property type="entry name" value="G6P_DH_C"/>
</dbReference>
<comment type="pathway">
    <text evidence="1 6">Carbohydrate degradation; pentose phosphate pathway; D-ribulose 5-phosphate from D-glucose 6-phosphate (oxidative stage): step 1/3.</text>
</comment>
<dbReference type="InterPro" id="IPR036291">
    <property type="entry name" value="NAD(P)-bd_dom_sf"/>
</dbReference>
<keyword evidence="2 6" id="KW-0313">Glucose metabolism</keyword>
<dbReference type="EMBL" id="JAUSUA010000003">
    <property type="protein sequence ID" value="MDQ0207513.1"/>
    <property type="molecule type" value="Genomic_DNA"/>
</dbReference>
<feature type="domain" description="Glucose-6-phosphate dehydrogenase C-terminal" evidence="8">
    <location>
        <begin position="196"/>
        <end position="479"/>
    </location>
</feature>
<evidence type="ECO:0000256" key="1">
    <source>
        <dbReference type="ARBA" id="ARBA00004937"/>
    </source>
</evidence>
<sequence length="479" mass="54769">MESMSFILFGATGDLAKRKIFPALFNLYMDKKLPASFSVVGVGKESLSNEEFQAIVIDSLYEFSRHSTDDKLQKIAFVQQLSYIRLDLYKEGSYQALFTHVERVESEKNIQENRIFYLSVAPELFDVITTNIKKSRLGETTGWKRVIIEKPFGHDLQSARKLNNVVQQAFSEEEIFRIDHYLGKPMVQNLETLISANPILQSIWSKDMISNVQITANETVGVGSRAAYYEQTGAIRDMVQNHMLQLVMMTAVRMSERGQAETLRKEKIHLMKSIQIDTQMDVVRGQYSPLAVYEDSVIKGYREEIGVDPFSTTDTFIAARLSIQIPLWQGVPFFIRTGKRLNKKETKIVVEFKNSLSSSENTKDAEPNLLIIHINPDDGVSLKLNSKHPLTGELEPIKINFSASHREIPEAYEYLLADAIKGDPSYFTHWDEVELAWQLIEPIIKDFENNQVPLRLYQAGSTGPEAANQFVNKYGFQWW</sequence>
<feature type="active site" description="Proton acceptor" evidence="6">
    <location>
        <position position="242"/>
    </location>
</feature>
<accession>A0ABT9YI24</accession>
<dbReference type="PANTHER" id="PTHR23429">
    <property type="entry name" value="GLUCOSE-6-PHOSPHATE 1-DEHYDROGENASE G6PD"/>
    <property type="match status" value="1"/>
</dbReference>
<keyword evidence="4 6" id="KW-0560">Oxidoreductase</keyword>
<comment type="similarity">
    <text evidence="6">Belongs to the glucose-6-phosphate dehydrogenase family.</text>
</comment>
<dbReference type="PANTHER" id="PTHR23429:SF0">
    <property type="entry name" value="GLUCOSE-6-PHOSPHATE 1-DEHYDROGENASE"/>
    <property type="match status" value="1"/>
</dbReference>
<dbReference type="InterPro" id="IPR022674">
    <property type="entry name" value="G6P_DH_NAD-bd"/>
</dbReference>
<evidence type="ECO:0000256" key="4">
    <source>
        <dbReference type="ARBA" id="ARBA00023002"/>
    </source>
</evidence>
<keyword evidence="10" id="KW-1185">Reference proteome</keyword>
<evidence type="ECO:0000256" key="2">
    <source>
        <dbReference type="ARBA" id="ARBA00022526"/>
    </source>
</evidence>
<gene>
    <name evidence="6" type="primary">zwf</name>
    <name evidence="9" type="ORF">J2S05_002314</name>
</gene>
<dbReference type="InterPro" id="IPR001282">
    <property type="entry name" value="G6P_DH"/>
</dbReference>
<feature type="domain" description="Glucose-6-phosphate dehydrogenase NAD-binding" evidence="7">
    <location>
        <begin position="7"/>
        <end position="189"/>
    </location>
</feature>
<comment type="catalytic activity">
    <reaction evidence="6">
        <text>D-glucose 6-phosphate + NADP(+) = 6-phospho-D-glucono-1,5-lactone + NADPH + H(+)</text>
        <dbReference type="Rhea" id="RHEA:15841"/>
        <dbReference type="ChEBI" id="CHEBI:15378"/>
        <dbReference type="ChEBI" id="CHEBI:57783"/>
        <dbReference type="ChEBI" id="CHEBI:57955"/>
        <dbReference type="ChEBI" id="CHEBI:58349"/>
        <dbReference type="ChEBI" id="CHEBI:61548"/>
        <dbReference type="EC" id="1.1.1.49"/>
    </reaction>
</comment>
<dbReference type="Pfam" id="PF00479">
    <property type="entry name" value="G6PD_N"/>
    <property type="match status" value="1"/>
</dbReference>
<evidence type="ECO:0000259" key="7">
    <source>
        <dbReference type="Pfam" id="PF00479"/>
    </source>
</evidence>
<feature type="binding site" evidence="6">
    <location>
        <position position="339"/>
    </location>
    <ligand>
        <name>substrate</name>
    </ligand>
</feature>
<feature type="binding site" evidence="6">
    <location>
        <position position="218"/>
    </location>
    <ligand>
        <name>substrate</name>
    </ligand>
</feature>
<dbReference type="Gene3D" id="3.40.50.720">
    <property type="entry name" value="NAD(P)-binding Rossmann-like Domain"/>
    <property type="match status" value="1"/>
</dbReference>
<dbReference type="GO" id="GO:0004345">
    <property type="term" value="F:glucose-6-phosphate dehydrogenase activity"/>
    <property type="evidence" value="ECO:0007669"/>
    <property type="project" value="UniProtKB-EC"/>
</dbReference>
<dbReference type="SUPFAM" id="SSF51735">
    <property type="entry name" value="NAD(P)-binding Rossmann-fold domains"/>
    <property type="match status" value="1"/>
</dbReference>
<name>A0ABT9YI24_9BACI</name>
<proteinExistence type="inferred from homology"/>
<dbReference type="Pfam" id="PF02781">
    <property type="entry name" value="G6PD_C"/>
    <property type="match status" value="1"/>
</dbReference>
<evidence type="ECO:0000256" key="6">
    <source>
        <dbReference type="HAMAP-Rule" id="MF_00966"/>
    </source>
</evidence>
<evidence type="ECO:0000313" key="10">
    <source>
        <dbReference type="Proteomes" id="UP001225034"/>
    </source>
</evidence>
<feature type="binding site" evidence="6">
    <location>
        <position position="184"/>
    </location>
    <ligand>
        <name>substrate</name>
    </ligand>
</feature>